<gene>
    <name evidence="1" type="ORF">GCM10023116_43580</name>
</gene>
<evidence type="ECO:0000313" key="1">
    <source>
        <dbReference type="EMBL" id="GAA4652074.1"/>
    </source>
</evidence>
<protein>
    <submittedName>
        <fullName evidence="1">Uncharacterized protein</fullName>
    </submittedName>
</protein>
<sequence>MIKKTELGWRLLRLGAKLALSDDKELEKLKHRINQSTMEGSFIDSGGYLHTEIAPISDYEAISVRIALLRMAEVEPVTEKQTYYKEQWK</sequence>
<organism evidence="1 2">
    <name type="scientific">Kistimonas scapharcae</name>
    <dbReference type="NCBI Taxonomy" id="1036133"/>
    <lineage>
        <taxon>Bacteria</taxon>
        <taxon>Pseudomonadati</taxon>
        <taxon>Pseudomonadota</taxon>
        <taxon>Gammaproteobacteria</taxon>
        <taxon>Oceanospirillales</taxon>
        <taxon>Endozoicomonadaceae</taxon>
        <taxon>Kistimonas</taxon>
    </lineage>
</organism>
<keyword evidence="2" id="KW-1185">Reference proteome</keyword>
<proteinExistence type="predicted"/>
<reference evidence="2" key="1">
    <citation type="journal article" date="2019" name="Int. J. Syst. Evol. Microbiol.">
        <title>The Global Catalogue of Microorganisms (GCM) 10K type strain sequencing project: providing services to taxonomists for standard genome sequencing and annotation.</title>
        <authorList>
            <consortium name="The Broad Institute Genomics Platform"/>
            <consortium name="The Broad Institute Genome Sequencing Center for Infectious Disease"/>
            <person name="Wu L."/>
            <person name="Ma J."/>
        </authorList>
    </citation>
    <scope>NUCLEOTIDE SEQUENCE [LARGE SCALE GENOMIC DNA]</scope>
    <source>
        <strain evidence="2">JCM 17805</strain>
    </source>
</reference>
<dbReference type="EMBL" id="BAABFL010000468">
    <property type="protein sequence ID" value="GAA4652074.1"/>
    <property type="molecule type" value="Genomic_DNA"/>
</dbReference>
<dbReference type="Proteomes" id="UP001500604">
    <property type="component" value="Unassembled WGS sequence"/>
</dbReference>
<dbReference type="RefSeq" id="WP_345198569.1">
    <property type="nucleotide sequence ID" value="NZ_BAABFL010000468.1"/>
</dbReference>
<accession>A0ABP8V7X4</accession>
<evidence type="ECO:0000313" key="2">
    <source>
        <dbReference type="Proteomes" id="UP001500604"/>
    </source>
</evidence>
<name>A0ABP8V7X4_9GAMM</name>
<comment type="caution">
    <text evidence="1">The sequence shown here is derived from an EMBL/GenBank/DDBJ whole genome shotgun (WGS) entry which is preliminary data.</text>
</comment>